<keyword evidence="4 5" id="KW-0472">Membrane</keyword>
<protein>
    <recommendedName>
        <fullName evidence="6">Amino acid transporter transmembrane domain-containing protein</fullName>
    </recommendedName>
</protein>
<evidence type="ECO:0000313" key="8">
    <source>
        <dbReference type="Proteomes" id="UP000728032"/>
    </source>
</evidence>
<dbReference type="GO" id="GO:0015179">
    <property type="term" value="F:L-amino acid transmembrane transporter activity"/>
    <property type="evidence" value="ECO:0007669"/>
    <property type="project" value="TreeGrafter"/>
</dbReference>
<dbReference type="InterPro" id="IPR013057">
    <property type="entry name" value="AA_transpt_TM"/>
</dbReference>
<dbReference type="PANTHER" id="PTHR22950:SF652">
    <property type="entry name" value="TRANSMEMBRANE AMINO ACID TRANSPORTER FAMILY PROTEIN"/>
    <property type="match status" value="1"/>
</dbReference>
<evidence type="ECO:0000256" key="2">
    <source>
        <dbReference type="ARBA" id="ARBA00022692"/>
    </source>
</evidence>
<proteinExistence type="predicted"/>
<dbReference type="GO" id="GO:0016020">
    <property type="term" value="C:membrane"/>
    <property type="evidence" value="ECO:0007669"/>
    <property type="project" value="UniProtKB-SubCell"/>
</dbReference>
<dbReference type="EMBL" id="OC919359">
    <property type="protein sequence ID" value="CAD7651196.1"/>
    <property type="molecule type" value="Genomic_DNA"/>
</dbReference>
<gene>
    <name evidence="7" type="ORF">ONB1V03_LOCUS8187</name>
</gene>
<evidence type="ECO:0000256" key="1">
    <source>
        <dbReference type="ARBA" id="ARBA00004141"/>
    </source>
</evidence>
<keyword evidence="3 5" id="KW-1133">Transmembrane helix</keyword>
<organism evidence="7">
    <name type="scientific">Oppiella nova</name>
    <dbReference type="NCBI Taxonomy" id="334625"/>
    <lineage>
        <taxon>Eukaryota</taxon>
        <taxon>Metazoa</taxon>
        <taxon>Ecdysozoa</taxon>
        <taxon>Arthropoda</taxon>
        <taxon>Chelicerata</taxon>
        <taxon>Arachnida</taxon>
        <taxon>Acari</taxon>
        <taxon>Acariformes</taxon>
        <taxon>Sarcoptiformes</taxon>
        <taxon>Oribatida</taxon>
        <taxon>Brachypylina</taxon>
        <taxon>Oppioidea</taxon>
        <taxon>Oppiidae</taxon>
        <taxon>Oppiella</taxon>
    </lineage>
</organism>
<comment type="subcellular location">
    <subcellularLocation>
        <location evidence="1">Membrane</location>
        <topology evidence="1">Multi-pass membrane protein</topology>
    </subcellularLocation>
</comment>
<keyword evidence="2 5" id="KW-0812">Transmembrane</keyword>
<dbReference type="OrthoDB" id="438545at2759"/>
<feature type="transmembrane region" description="Helical" evidence="5">
    <location>
        <begin position="129"/>
        <end position="150"/>
    </location>
</feature>
<evidence type="ECO:0000256" key="5">
    <source>
        <dbReference type="SAM" id="Phobius"/>
    </source>
</evidence>
<keyword evidence="8" id="KW-1185">Reference proteome</keyword>
<feature type="transmembrane region" description="Helical" evidence="5">
    <location>
        <begin position="170"/>
        <end position="190"/>
    </location>
</feature>
<dbReference type="AlphaFoldDB" id="A0A7R9M0C0"/>
<evidence type="ECO:0000313" key="7">
    <source>
        <dbReference type="EMBL" id="CAD7651196.1"/>
    </source>
</evidence>
<accession>A0A7R9M0C0</accession>
<dbReference type="Proteomes" id="UP000728032">
    <property type="component" value="Unassembled WGS sequence"/>
</dbReference>
<evidence type="ECO:0000259" key="6">
    <source>
        <dbReference type="Pfam" id="PF01490"/>
    </source>
</evidence>
<evidence type="ECO:0000256" key="4">
    <source>
        <dbReference type="ARBA" id="ARBA00023136"/>
    </source>
</evidence>
<dbReference type="PANTHER" id="PTHR22950">
    <property type="entry name" value="AMINO ACID TRANSPORTER"/>
    <property type="match status" value="1"/>
</dbReference>
<feature type="domain" description="Amino acid transporter transmembrane" evidence="6">
    <location>
        <begin position="50"/>
        <end position="198"/>
    </location>
</feature>
<evidence type="ECO:0000256" key="3">
    <source>
        <dbReference type="ARBA" id="ARBA00022989"/>
    </source>
</evidence>
<dbReference type="Pfam" id="PF01490">
    <property type="entry name" value="Aa_trans"/>
    <property type="match status" value="1"/>
</dbReference>
<feature type="transmembrane region" description="Helical" evidence="5">
    <location>
        <begin position="79"/>
        <end position="102"/>
    </location>
</feature>
<dbReference type="EMBL" id="CAJPVJ010004534">
    <property type="protein sequence ID" value="CAG2168700.1"/>
    <property type="molecule type" value="Genomic_DNA"/>
</dbReference>
<sequence>MSNNCDDELLPILSVGNETEGPSVSTRLSTSDEITVETVNRGSSGQSSQTTCSAAIFLTVNATLGAGLLNIPHAFNDSGGIFCSLIVQTVFVILIIGSLLLLTYCTDISNATSFQEVVFAFCGPKSQHLCSLAIILYSYGSCITFVIIIGDQFDRIFLSLYGPNFTDLWYMRRSFTMTATCALLVTPLSFSKRISFLKNARLNPTLGLKYFISHLCFALHIRFVSIKLDSHLHWNEVQERFH</sequence>
<reference evidence="7" key="1">
    <citation type="submission" date="2020-11" db="EMBL/GenBank/DDBJ databases">
        <authorList>
            <person name="Tran Van P."/>
        </authorList>
    </citation>
    <scope>NUCLEOTIDE SEQUENCE</scope>
</reference>
<name>A0A7R9M0C0_9ACAR</name>